<name>A0A5B7H0D2_PORTR</name>
<accession>A0A5B7H0D2</accession>
<evidence type="ECO:0000313" key="1">
    <source>
        <dbReference type="EMBL" id="MPC63085.1"/>
    </source>
</evidence>
<sequence length="96" mass="10357">MSFISKKESNEAIQVETRVLPPAFPPPAVSLPPHAAYLIKCCKLDTFQDSGPVFSSLRCAAITSDSVPGAWRSGKYVTWGSIPCPEGATNFGWELV</sequence>
<comment type="caution">
    <text evidence="1">The sequence shown here is derived from an EMBL/GenBank/DDBJ whole genome shotgun (WGS) entry which is preliminary data.</text>
</comment>
<dbReference type="AlphaFoldDB" id="A0A5B7H0D2"/>
<proteinExistence type="predicted"/>
<evidence type="ECO:0000313" key="2">
    <source>
        <dbReference type="Proteomes" id="UP000324222"/>
    </source>
</evidence>
<dbReference type="Proteomes" id="UP000324222">
    <property type="component" value="Unassembled WGS sequence"/>
</dbReference>
<organism evidence="1 2">
    <name type="scientific">Portunus trituberculatus</name>
    <name type="common">Swimming crab</name>
    <name type="synonym">Neptunus trituberculatus</name>
    <dbReference type="NCBI Taxonomy" id="210409"/>
    <lineage>
        <taxon>Eukaryota</taxon>
        <taxon>Metazoa</taxon>
        <taxon>Ecdysozoa</taxon>
        <taxon>Arthropoda</taxon>
        <taxon>Crustacea</taxon>
        <taxon>Multicrustacea</taxon>
        <taxon>Malacostraca</taxon>
        <taxon>Eumalacostraca</taxon>
        <taxon>Eucarida</taxon>
        <taxon>Decapoda</taxon>
        <taxon>Pleocyemata</taxon>
        <taxon>Brachyura</taxon>
        <taxon>Eubrachyura</taxon>
        <taxon>Portunoidea</taxon>
        <taxon>Portunidae</taxon>
        <taxon>Portuninae</taxon>
        <taxon>Portunus</taxon>
    </lineage>
</organism>
<dbReference type="EMBL" id="VSRR010020397">
    <property type="protein sequence ID" value="MPC63085.1"/>
    <property type="molecule type" value="Genomic_DNA"/>
</dbReference>
<keyword evidence="2" id="KW-1185">Reference proteome</keyword>
<gene>
    <name evidence="1" type="ORF">E2C01_057178</name>
</gene>
<protein>
    <submittedName>
        <fullName evidence="1">Uncharacterized protein</fullName>
    </submittedName>
</protein>
<reference evidence="1 2" key="1">
    <citation type="submission" date="2019-05" db="EMBL/GenBank/DDBJ databases">
        <title>Another draft genome of Portunus trituberculatus and its Hox gene families provides insights of decapod evolution.</title>
        <authorList>
            <person name="Jeong J.-H."/>
            <person name="Song I."/>
            <person name="Kim S."/>
            <person name="Choi T."/>
            <person name="Kim D."/>
            <person name="Ryu S."/>
            <person name="Kim W."/>
        </authorList>
    </citation>
    <scope>NUCLEOTIDE SEQUENCE [LARGE SCALE GENOMIC DNA]</scope>
    <source>
        <tissue evidence="1">Muscle</tissue>
    </source>
</reference>